<evidence type="ECO:0000313" key="3">
    <source>
        <dbReference type="Proteomes" id="UP000431744"/>
    </source>
</evidence>
<name>A0A6H9WHT7_9MICO</name>
<sequence>MRRREISDNPFRPGFGPTPPELAGREAIIDAYGEAFLPGTWSTWRATIISGHRGIGKTTLLGALEKEAARAGWLVASTTARRGVVGELVNDRLPRLQTEADRRGAKTRISGLGFAGVTVQRTVADRSPTTPTLRGRVEDLLNIPGVTGLLISIDELNPRAVEDLAEVVDVVQHGFRENRPIAVLGAGLFPDIADLRRHPGLTFLHRAHSVELPQLTYDQTLTALRDPITAGGRHIDEEALRLAAAITQGYPYLTQVIGADAWDARPDELEITRDDVEGAFPTAHRLMNEQVLRPTIARLPDALVDYLLAMAVDDGPSLARDLEARLGIASNTLANRRARLLHEERMIAAVGHGTVDFALPYLREFLRDLAAERANRHVLGRRPDFPPPPPLPGRAAPDGQGSALR</sequence>
<evidence type="ECO:0000313" key="2">
    <source>
        <dbReference type="EMBL" id="KAB1648037.1"/>
    </source>
</evidence>
<accession>A0A6H9WHT7</accession>
<proteinExistence type="predicted"/>
<evidence type="ECO:0000256" key="1">
    <source>
        <dbReference type="SAM" id="MobiDB-lite"/>
    </source>
</evidence>
<keyword evidence="3" id="KW-1185">Reference proteome</keyword>
<keyword evidence="2" id="KW-0547">Nucleotide-binding</keyword>
<gene>
    <name evidence="2" type="ORF">F8O04_09890</name>
</gene>
<dbReference type="OrthoDB" id="2020141at2"/>
<feature type="region of interest" description="Disordered" evidence="1">
    <location>
        <begin position="378"/>
        <end position="405"/>
    </location>
</feature>
<dbReference type="GO" id="GO:0005524">
    <property type="term" value="F:ATP binding"/>
    <property type="evidence" value="ECO:0007669"/>
    <property type="project" value="UniProtKB-KW"/>
</dbReference>
<dbReference type="SUPFAM" id="SSF52540">
    <property type="entry name" value="P-loop containing nucleoside triphosphate hydrolases"/>
    <property type="match status" value="1"/>
</dbReference>
<dbReference type="RefSeq" id="WP_158029232.1">
    <property type="nucleotide sequence ID" value="NZ_BMHG01000001.1"/>
</dbReference>
<keyword evidence="2" id="KW-0067">ATP-binding</keyword>
<reference evidence="2 3" key="1">
    <citation type="submission" date="2019-09" db="EMBL/GenBank/DDBJ databases">
        <title>Phylogeny of genus Pseudoclavibacter and closely related genus.</title>
        <authorList>
            <person name="Li Y."/>
        </authorList>
    </citation>
    <scope>NUCLEOTIDE SEQUENCE [LARGE SCALE GENOMIC DNA]</scope>
    <source>
        <strain evidence="2 3">EGI 60007</strain>
    </source>
</reference>
<organism evidence="2 3">
    <name type="scientific">Pseudoclavibacter endophyticus</name>
    <dbReference type="NCBI Taxonomy" id="1778590"/>
    <lineage>
        <taxon>Bacteria</taxon>
        <taxon>Bacillati</taxon>
        <taxon>Actinomycetota</taxon>
        <taxon>Actinomycetes</taxon>
        <taxon>Micrococcales</taxon>
        <taxon>Microbacteriaceae</taxon>
        <taxon>Pseudoclavibacter</taxon>
    </lineage>
</organism>
<comment type="caution">
    <text evidence="2">The sequence shown here is derived from an EMBL/GenBank/DDBJ whole genome shotgun (WGS) entry which is preliminary data.</text>
</comment>
<dbReference type="EMBL" id="WBJY01000002">
    <property type="protein sequence ID" value="KAB1648037.1"/>
    <property type="molecule type" value="Genomic_DNA"/>
</dbReference>
<dbReference type="AlphaFoldDB" id="A0A6H9WHT7"/>
<dbReference type="InterPro" id="IPR027417">
    <property type="entry name" value="P-loop_NTPase"/>
</dbReference>
<protein>
    <submittedName>
        <fullName evidence="2">ATP-binding protein</fullName>
    </submittedName>
</protein>
<dbReference type="Proteomes" id="UP000431744">
    <property type="component" value="Unassembled WGS sequence"/>
</dbReference>